<evidence type="ECO:0000256" key="1">
    <source>
        <dbReference type="ARBA" id="ARBA00004167"/>
    </source>
</evidence>
<dbReference type="InterPro" id="IPR041916">
    <property type="entry name" value="Anti_sigma_zinc_sf"/>
</dbReference>
<dbReference type="EMBL" id="JACJFM010000010">
    <property type="protein sequence ID" value="MBB1486939.1"/>
    <property type="molecule type" value="Genomic_DNA"/>
</dbReference>
<evidence type="ECO:0000256" key="7">
    <source>
        <dbReference type="ARBA" id="ARBA00029829"/>
    </source>
</evidence>
<keyword evidence="5" id="KW-1133">Transmembrane helix</keyword>
<dbReference type="InterPro" id="IPR051474">
    <property type="entry name" value="Anti-sigma-K/W_factor"/>
</dbReference>
<keyword evidence="11" id="KW-1185">Reference proteome</keyword>
<proteinExistence type="predicted"/>
<evidence type="ECO:0000256" key="4">
    <source>
        <dbReference type="ARBA" id="ARBA00022692"/>
    </source>
</evidence>
<dbReference type="Gene3D" id="1.10.10.1320">
    <property type="entry name" value="Anti-sigma factor, zinc-finger domain"/>
    <property type="match status" value="1"/>
</dbReference>
<dbReference type="Proteomes" id="UP000565262">
    <property type="component" value="Unassembled WGS sequence"/>
</dbReference>
<reference evidence="10 11" key="1">
    <citation type="submission" date="2020-08" db="EMBL/GenBank/DDBJ databases">
        <title>Oceanospirillum sp. nov. isolated from marine sediment.</title>
        <authorList>
            <person name="Ji X."/>
        </authorList>
    </citation>
    <scope>NUCLEOTIDE SEQUENCE [LARGE SCALE GENOMIC DNA]</scope>
    <source>
        <strain evidence="10 11">D5</strain>
    </source>
</reference>
<organism evidence="10 11">
    <name type="scientific">Oceanospirillum sediminis</name>
    <dbReference type="NCBI Taxonomy" id="2760088"/>
    <lineage>
        <taxon>Bacteria</taxon>
        <taxon>Pseudomonadati</taxon>
        <taxon>Pseudomonadota</taxon>
        <taxon>Gammaproteobacteria</taxon>
        <taxon>Oceanospirillales</taxon>
        <taxon>Oceanospirillaceae</taxon>
        <taxon>Oceanospirillum</taxon>
    </lineage>
</organism>
<keyword evidence="3" id="KW-1003">Cell membrane</keyword>
<evidence type="ECO:0000256" key="3">
    <source>
        <dbReference type="ARBA" id="ARBA00022475"/>
    </source>
</evidence>
<dbReference type="Pfam" id="PF10099">
    <property type="entry name" value="RskA_C"/>
    <property type="match status" value="1"/>
</dbReference>
<dbReference type="PANTHER" id="PTHR37461:SF1">
    <property type="entry name" value="ANTI-SIGMA-K FACTOR RSKA"/>
    <property type="match status" value="1"/>
</dbReference>
<protein>
    <recommendedName>
        <fullName evidence="8">Regulator of SigK</fullName>
    </recommendedName>
    <alternativeName>
        <fullName evidence="7">Sigma-K anti-sigma factor RskA</fullName>
    </alternativeName>
</protein>
<evidence type="ECO:0000256" key="8">
    <source>
        <dbReference type="ARBA" id="ARBA00030803"/>
    </source>
</evidence>
<accession>A0A839IR16</accession>
<dbReference type="AlphaFoldDB" id="A0A839IR16"/>
<name>A0A839IR16_9GAMM</name>
<evidence type="ECO:0000256" key="6">
    <source>
        <dbReference type="ARBA" id="ARBA00023136"/>
    </source>
</evidence>
<gene>
    <name evidence="10" type="ORF">H4O21_09980</name>
</gene>
<evidence type="ECO:0000313" key="10">
    <source>
        <dbReference type="EMBL" id="MBB1486939.1"/>
    </source>
</evidence>
<comment type="caution">
    <text evidence="10">The sequence shown here is derived from an EMBL/GenBank/DDBJ whole genome shotgun (WGS) entry which is preliminary data.</text>
</comment>
<dbReference type="GO" id="GO:0016989">
    <property type="term" value="F:sigma factor antagonist activity"/>
    <property type="evidence" value="ECO:0007669"/>
    <property type="project" value="TreeGrafter"/>
</dbReference>
<feature type="domain" description="Anti-sigma K factor RskA C-terminal" evidence="9">
    <location>
        <begin position="100"/>
        <end position="219"/>
    </location>
</feature>
<keyword evidence="6" id="KW-0472">Membrane</keyword>
<evidence type="ECO:0000256" key="2">
    <source>
        <dbReference type="ARBA" id="ARBA00004236"/>
    </source>
</evidence>
<comment type="subcellular location">
    <subcellularLocation>
        <location evidence="2">Cell membrane</location>
    </subcellularLocation>
    <subcellularLocation>
        <location evidence="1">Membrane</location>
        <topology evidence="1">Single-pass membrane protein</topology>
    </subcellularLocation>
</comment>
<dbReference type="GO" id="GO:0005886">
    <property type="term" value="C:plasma membrane"/>
    <property type="evidence" value="ECO:0007669"/>
    <property type="project" value="UniProtKB-SubCell"/>
</dbReference>
<dbReference type="PANTHER" id="PTHR37461">
    <property type="entry name" value="ANTI-SIGMA-K FACTOR RSKA"/>
    <property type="match status" value="1"/>
</dbReference>
<evidence type="ECO:0000259" key="9">
    <source>
        <dbReference type="Pfam" id="PF10099"/>
    </source>
</evidence>
<sequence length="236" mass="26776">MHESIDLTDPEQRNQAAAEYVLGTLSTRDKAAFEALLAFSPDLQQEVSQWREHLQTLNDSLPPISPPRRIWQAIEQEIHPRRWFESLKLWQLTTAVSFSFMLALGSALVLQKPAMENSSADYVYVVNSSEQKPAWLVNTSMDRSNVMVQTVQPPELDSGLVCKLWLKVNGEYVMLGTLPHEGLGKYTVPSRYRQKLVQAEVLVSIEPMRGKDDPDNMGPVVDRGNFMPMEGSTRRF</sequence>
<keyword evidence="4" id="KW-0812">Transmembrane</keyword>
<dbReference type="RefSeq" id="WP_182808722.1">
    <property type="nucleotide sequence ID" value="NZ_JACJFM010000010.1"/>
</dbReference>
<evidence type="ECO:0000256" key="5">
    <source>
        <dbReference type="ARBA" id="ARBA00022989"/>
    </source>
</evidence>
<dbReference type="InterPro" id="IPR018764">
    <property type="entry name" value="RskA_C"/>
</dbReference>
<dbReference type="GO" id="GO:0006417">
    <property type="term" value="P:regulation of translation"/>
    <property type="evidence" value="ECO:0007669"/>
    <property type="project" value="TreeGrafter"/>
</dbReference>
<evidence type="ECO:0000313" key="11">
    <source>
        <dbReference type="Proteomes" id="UP000565262"/>
    </source>
</evidence>